<proteinExistence type="predicted"/>
<comment type="caution">
    <text evidence="1">The sequence shown here is derived from an EMBL/GenBank/DDBJ whole genome shotgun (WGS) entry which is preliminary data.</text>
</comment>
<protein>
    <submittedName>
        <fullName evidence="1">12909_t:CDS:1</fullName>
    </submittedName>
</protein>
<dbReference type="Proteomes" id="UP000789375">
    <property type="component" value="Unassembled WGS sequence"/>
</dbReference>
<organism evidence="1 2">
    <name type="scientific">Funneliformis mosseae</name>
    <name type="common">Endomycorrhizal fungus</name>
    <name type="synonym">Glomus mosseae</name>
    <dbReference type="NCBI Taxonomy" id="27381"/>
    <lineage>
        <taxon>Eukaryota</taxon>
        <taxon>Fungi</taxon>
        <taxon>Fungi incertae sedis</taxon>
        <taxon>Mucoromycota</taxon>
        <taxon>Glomeromycotina</taxon>
        <taxon>Glomeromycetes</taxon>
        <taxon>Glomerales</taxon>
        <taxon>Glomeraceae</taxon>
        <taxon>Funneliformis</taxon>
    </lineage>
</organism>
<gene>
    <name evidence="1" type="ORF">FMOSSE_LOCUS6650</name>
</gene>
<dbReference type="EMBL" id="CAJVPP010001425">
    <property type="protein sequence ID" value="CAG8554686.1"/>
    <property type="molecule type" value="Genomic_DNA"/>
</dbReference>
<evidence type="ECO:0000313" key="1">
    <source>
        <dbReference type="EMBL" id="CAG8554686.1"/>
    </source>
</evidence>
<dbReference type="AlphaFoldDB" id="A0A9N9B8A7"/>
<evidence type="ECO:0000313" key="2">
    <source>
        <dbReference type="Proteomes" id="UP000789375"/>
    </source>
</evidence>
<sequence length="168" mass="19134">MEISSSKNNFSYADAIKSKPNINNTSSPFKGNTNRNFNNSSNTVDAIHSLIARIDDIDNKLVFLSDEIISIKNKVLQQHHNQDDIDYHLSRLKIFTQIPDDENEELLMDIGDEQIQHIPKNTLTNNKQPLIADKPKDTVEHKLRNLRSELKSISLALRQALPMTNSSQ</sequence>
<accession>A0A9N9B8A7</accession>
<name>A0A9N9B8A7_FUNMO</name>
<reference evidence="1" key="1">
    <citation type="submission" date="2021-06" db="EMBL/GenBank/DDBJ databases">
        <authorList>
            <person name="Kallberg Y."/>
            <person name="Tangrot J."/>
            <person name="Rosling A."/>
        </authorList>
    </citation>
    <scope>NUCLEOTIDE SEQUENCE</scope>
    <source>
        <strain evidence="1">87-6 pot B 2015</strain>
    </source>
</reference>
<keyword evidence="2" id="KW-1185">Reference proteome</keyword>